<protein>
    <recommendedName>
        <fullName evidence="3">WSC domain-containing protein</fullName>
    </recommendedName>
</protein>
<sequence length="491" mass="57047">MKMDLHEIPFPLYRDQHLGDYNYNRDQHKYYRNINDRSYLDNYDWVHLLDYNRREHYCENYVNDKLVFFFRDFYRVNDNVDDIFCQFVFIGNFYRAYDNVDQLVFFVGNLHRANNPNDIYHQLFFFVFIRDFHIHRANNNDNIYQQFVFIRDLHRANNDFHYVYLNYQFYDNLVNYFIGDVLPTNIDNLVKFREFDRVKYFVCADHNKLFYIRVVHSVNSNSDFNQLVNYFFRFYDLDGSHEQHFRYVHHIFRELHSFNKLDLYNSTPVPSSTVDNTPSTTQQTTSASASASGVIALAVINGGAPIAIEEIFNLQPGEAAVVELEFIDPETGQPTKAVVVFQALGCRGVPPGESPFGGRTTSIGSDYVQASCAVYCSRNRFTFTSVNRGVCYCGSEQKELTLIDQSQCAAAGNNKKRHWFRKRQSGGAVDAVNLFAVIPAADVVITPATTTLSPSSLPTLPLANTGPLSTIVTTRFWVYLDWVWDSFDPFR</sequence>
<keyword evidence="2" id="KW-1185">Reference proteome</keyword>
<accession>A0A4R8QWH7</accession>
<reference evidence="1 2" key="1">
    <citation type="submission" date="2018-12" db="EMBL/GenBank/DDBJ databases">
        <title>Genome sequence and assembly of Colletotrichum trifolii.</title>
        <authorList>
            <person name="Gan P."/>
            <person name="Shirasu K."/>
        </authorList>
    </citation>
    <scope>NUCLEOTIDE SEQUENCE [LARGE SCALE GENOMIC DNA]</scope>
    <source>
        <strain evidence="1 2">543-2</strain>
    </source>
</reference>
<evidence type="ECO:0008006" key="3">
    <source>
        <dbReference type="Google" id="ProtNLM"/>
    </source>
</evidence>
<name>A0A4R8QWH7_COLTR</name>
<gene>
    <name evidence="1" type="ORF">CTRI78_v008359</name>
</gene>
<proteinExistence type="predicted"/>
<dbReference type="AlphaFoldDB" id="A0A4R8QWH7"/>
<evidence type="ECO:0000313" key="1">
    <source>
        <dbReference type="EMBL" id="TDZ48232.1"/>
    </source>
</evidence>
<dbReference type="Proteomes" id="UP000295703">
    <property type="component" value="Unassembled WGS sequence"/>
</dbReference>
<comment type="caution">
    <text evidence="1">The sequence shown here is derived from an EMBL/GenBank/DDBJ whole genome shotgun (WGS) entry which is preliminary data.</text>
</comment>
<evidence type="ECO:0000313" key="2">
    <source>
        <dbReference type="Proteomes" id="UP000295703"/>
    </source>
</evidence>
<dbReference type="EMBL" id="RYZW01000100">
    <property type="protein sequence ID" value="TDZ48232.1"/>
    <property type="molecule type" value="Genomic_DNA"/>
</dbReference>
<organism evidence="1 2">
    <name type="scientific">Colletotrichum trifolii</name>
    <dbReference type="NCBI Taxonomy" id="5466"/>
    <lineage>
        <taxon>Eukaryota</taxon>
        <taxon>Fungi</taxon>
        <taxon>Dikarya</taxon>
        <taxon>Ascomycota</taxon>
        <taxon>Pezizomycotina</taxon>
        <taxon>Sordariomycetes</taxon>
        <taxon>Hypocreomycetidae</taxon>
        <taxon>Glomerellales</taxon>
        <taxon>Glomerellaceae</taxon>
        <taxon>Colletotrichum</taxon>
        <taxon>Colletotrichum orbiculare species complex</taxon>
    </lineage>
</organism>